<dbReference type="InterPro" id="IPR006487">
    <property type="entry name" value="Phage_lambda_L"/>
</dbReference>
<dbReference type="GO" id="GO:0030430">
    <property type="term" value="C:host cell cytoplasm"/>
    <property type="evidence" value="ECO:0007669"/>
    <property type="project" value="InterPro"/>
</dbReference>
<evidence type="ECO:0000313" key="2">
    <source>
        <dbReference type="Proteomes" id="UP000092508"/>
    </source>
</evidence>
<protein>
    <submittedName>
        <fullName evidence="1">Phage minor tail protein L</fullName>
    </submittedName>
</protein>
<sequence>MLNSDFQKLSVAGIVTLYELDATHLGGGIIRWHGHIGYEDWQLINGEAVFNRDIVWQGKNYSPVAIDSDGLEMRGDGKASTPSIVISNTINGINGAMSALCLRFNDFAGAKLTVITTLAKYLDAANFTNGNPSARNEYKRQVWFVEQKTQENFSQVTFELSNPVDFEGMRIPCREITNYCHWAVCGRYRGVECKYAGGYFDKNANPTNNPALDYCTGQLKDCKVRDNTANFGGFPSSSLS</sequence>
<accession>A0A1B8Q919</accession>
<comment type="caution">
    <text evidence="1">The sequence shown here is derived from an EMBL/GenBank/DDBJ whole genome shotgun (WGS) entry which is preliminary data.</text>
</comment>
<proteinExistence type="predicted"/>
<dbReference type="Pfam" id="PF05100">
    <property type="entry name" value="Phage_tail_L"/>
    <property type="match status" value="1"/>
</dbReference>
<dbReference type="NCBIfam" id="TIGR01600">
    <property type="entry name" value="phage_tail_L"/>
    <property type="match status" value="1"/>
</dbReference>
<dbReference type="GO" id="GO:0046718">
    <property type="term" value="P:symbiont entry into host cell"/>
    <property type="evidence" value="ECO:0007669"/>
    <property type="project" value="InterPro"/>
</dbReference>
<evidence type="ECO:0000313" key="1">
    <source>
        <dbReference type="EMBL" id="OBX73729.1"/>
    </source>
</evidence>
<dbReference type="GO" id="GO:0051536">
    <property type="term" value="F:iron-sulfur cluster binding"/>
    <property type="evidence" value="ECO:0007669"/>
    <property type="project" value="InterPro"/>
</dbReference>
<reference evidence="1 2" key="1">
    <citation type="submission" date="2016-06" db="EMBL/GenBank/DDBJ databases">
        <title>Draft genome of Moraxella atlantae CCUG 66109.</title>
        <authorList>
            <person name="Salva-Serra F."/>
            <person name="Engstrom-Jakobsson H."/>
            <person name="Thorell K."/>
            <person name="Gonzales-Siles L."/>
            <person name="Karlsson R."/>
            <person name="Boulund F."/>
            <person name="Engstrand L."/>
            <person name="Kristiansson E."/>
            <person name="Moore E."/>
        </authorList>
    </citation>
    <scope>NUCLEOTIDE SEQUENCE [LARGE SCALE GENOMIC DNA]</scope>
    <source>
        <strain evidence="1 2">CCUG 66109</strain>
    </source>
</reference>
<dbReference type="OrthoDB" id="5673400at2"/>
<organism evidence="1 2">
    <name type="scientific">Faucicola atlantae</name>
    <dbReference type="NCBI Taxonomy" id="34059"/>
    <lineage>
        <taxon>Bacteria</taxon>
        <taxon>Pseudomonadati</taxon>
        <taxon>Pseudomonadota</taxon>
        <taxon>Gammaproteobacteria</taxon>
        <taxon>Moraxellales</taxon>
        <taxon>Moraxellaceae</taxon>
        <taxon>Faucicola</taxon>
    </lineage>
</organism>
<dbReference type="RefSeq" id="WP_067238445.1">
    <property type="nucleotide sequence ID" value="NZ_LZMZ01000051.1"/>
</dbReference>
<dbReference type="EMBL" id="LZMZ01000051">
    <property type="protein sequence ID" value="OBX73729.1"/>
    <property type="molecule type" value="Genomic_DNA"/>
</dbReference>
<dbReference type="Proteomes" id="UP000092508">
    <property type="component" value="Unassembled WGS sequence"/>
</dbReference>
<dbReference type="STRING" id="34059.A9308_00530"/>
<name>A0A1B8Q919_9GAMM</name>
<gene>
    <name evidence="1" type="ORF">A9308_00530</name>
</gene>
<dbReference type="AlphaFoldDB" id="A0A1B8Q919"/>